<evidence type="ECO:0000256" key="2">
    <source>
        <dbReference type="ARBA" id="ARBA00022840"/>
    </source>
</evidence>
<dbReference type="HOGENOM" id="CLU_005070_9_1_5"/>
<evidence type="ECO:0000256" key="3">
    <source>
        <dbReference type="ARBA" id="ARBA00023186"/>
    </source>
</evidence>
<dbReference type="SMART" id="SM00382">
    <property type="entry name" value="AAA"/>
    <property type="match status" value="1"/>
</dbReference>
<dbReference type="GO" id="GO:0016887">
    <property type="term" value="F:ATP hydrolysis activity"/>
    <property type="evidence" value="ECO:0007669"/>
    <property type="project" value="InterPro"/>
</dbReference>
<dbReference type="EMBL" id="AATP01000011">
    <property type="protein sequence ID" value="EAU39853.1"/>
    <property type="molecule type" value="Genomic_DNA"/>
</dbReference>
<dbReference type="eggNOG" id="COG0542">
    <property type="taxonomic scope" value="Bacteria"/>
</dbReference>
<accession>Q0FY89</accession>
<keyword evidence="1" id="KW-0547">Nucleotide-binding</keyword>
<dbReference type="InterPro" id="IPR001270">
    <property type="entry name" value="ClpA/B"/>
</dbReference>
<dbReference type="Gene3D" id="1.10.8.60">
    <property type="match status" value="1"/>
</dbReference>
<dbReference type="AlphaFoldDB" id="Q0FY89"/>
<comment type="caution">
    <text evidence="6">The sequence shown here is derived from an EMBL/GenBank/DDBJ whole genome shotgun (WGS) entry which is preliminary data.</text>
</comment>
<dbReference type="InterPro" id="IPR019489">
    <property type="entry name" value="Clp_ATPase_C"/>
</dbReference>
<reference evidence="6 7" key="1">
    <citation type="journal article" date="2010" name="J. Bacteriol.">
        <title>Genome sequence of Fulvimarina pelagi HTCC2506T, a Mn(II)-oxidizing alphaproteobacterium possessing an aerobic anoxygenic photosynthetic gene cluster and Xanthorhodopsin.</title>
        <authorList>
            <person name="Kang I."/>
            <person name="Oh H.M."/>
            <person name="Lim S.I."/>
            <person name="Ferriera S."/>
            <person name="Giovannoni S.J."/>
            <person name="Cho J.C."/>
        </authorList>
    </citation>
    <scope>NUCLEOTIDE SEQUENCE [LARGE SCALE GENOMIC DNA]</scope>
    <source>
        <strain evidence="6 7">HTCC2506</strain>
    </source>
</reference>
<feature type="domain" description="Clp ATPase C-terminal" evidence="5">
    <location>
        <begin position="265"/>
        <end position="359"/>
    </location>
</feature>
<dbReference type="GO" id="GO:0034605">
    <property type="term" value="P:cellular response to heat"/>
    <property type="evidence" value="ECO:0007669"/>
    <property type="project" value="TreeGrafter"/>
</dbReference>
<proteinExistence type="predicted"/>
<dbReference type="PRINTS" id="PR00300">
    <property type="entry name" value="CLPPROTEASEA"/>
</dbReference>
<dbReference type="GO" id="GO:0005737">
    <property type="term" value="C:cytoplasm"/>
    <property type="evidence" value="ECO:0007669"/>
    <property type="project" value="TreeGrafter"/>
</dbReference>
<dbReference type="SMART" id="SM01086">
    <property type="entry name" value="ClpB_D2-small"/>
    <property type="match status" value="1"/>
</dbReference>
<dbReference type="GO" id="GO:0005524">
    <property type="term" value="F:ATP binding"/>
    <property type="evidence" value="ECO:0007669"/>
    <property type="project" value="UniProtKB-KW"/>
</dbReference>
<feature type="domain" description="AAA+ ATPase" evidence="4">
    <location>
        <begin position="79"/>
        <end position="230"/>
    </location>
</feature>
<gene>
    <name evidence="6" type="ORF">FP2506_17294</name>
</gene>
<dbReference type="CDD" id="cd19499">
    <property type="entry name" value="RecA-like_ClpB_Hsp104-like"/>
    <property type="match status" value="1"/>
</dbReference>
<dbReference type="STRING" id="217511.GCA_001463845_01759"/>
<dbReference type="Pfam" id="PF07724">
    <property type="entry name" value="AAA_2"/>
    <property type="match status" value="1"/>
</dbReference>
<dbReference type="InterPro" id="IPR050130">
    <property type="entry name" value="ClpA_ClpB"/>
</dbReference>
<keyword evidence="2" id="KW-0067">ATP-binding</keyword>
<evidence type="ECO:0000259" key="5">
    <source>
        <dbReference type="SMART" id="SM01086"/>
    </source>
</evidence>
<dbReference type="SUPFAM" id="SSF52540">
    <property type="entry name" value="P-loop containing nucleoside triphosphate hydrolases"/>
    <property type="match status" value="1"/>
</dbReference>
<evidence type="ECO:0000259" key="4">
    <source>
        <dbReference type="SMART" id="SM00382"/>
    </source>
</evidence>
<evidence type="ECO:0000313" key="6">
    <source>
        <dbReference type="EMBL" id="EAU39853.1"/>
    </source>
</evidence>
<dbReference type="Pfam" id="PF10431">
    <property type="entry name" value="ClpB_D2-small"/>
    <property type="match status" value="1"/>
</dbReference>
<keyword evidence="7" id="KW-1185">Reference proteome</keyword>
<dbReference type="InterPro" id="IPR003593">
    <property type="entry name" value="AAA+_ATPase"/>
</dbReference>
<sequence>MAANESERLDRQALAAERDLANVPNPYDVTKTQGSRFGFDLAAIDAHLAEEIIGQHEARALICETLELALADIGDPRRPLATCLFLGPTGVGKTEIVRALARALHGDADALCRVDMNTLSQEHYAASLTGAPPGYVGSKEGSTVFDQDLLEGRAGRPGLVLFDELEKASPEVILALLNIFDNGLMTVASGGKTYSFRKAIIFMTSNLGTKAIYGAQTATLKERIGRLVSGQSYRTAGEIAENELLNRFPPEFVNRIDRVQIFNPLRVTQAHELIGAEIRRINKRLERRGVQLILSEPAIEQLREKGFDQKFGARDLKRELRKAIEIPLARHIVACEGKFSPAGQTVWLRAVPLNGVMSFDTIKDRPYRSANDD</sequence>
<dbReference type="InterPro" id="IPR003959">
    <property type="entry name" value="ATPase_AAA_core"/>
</dbReference>
<dbReference type="RefSeq" id="WP_007068573.1">
    <property type="nucleotide sequence ID" value="NZ_DS022272.1"/>
</dbReference>
<protein>
    <submittedName>
        <fullName evidence="6">Probable chaperone</fullName>
    </submittedName>
</protein>
<keyword evidence="3" id="KW-0143">Chaperone</keyword>
<dbReference type="PANTHER" id="PTHR11638:SF18">
    <property type="entry name" value="HEAT SHOCK PROTEIN 104"/>
    <property type="match status" value="1"/>
</dbReference>
<organism evidence="6 7">
    <name type="scientific">Fulvimarina pelagi HTCC2506</name>
    <dbReference type="NCBI Taxonomy" id="314231"/>
    <lineage>
        <taxon>Bacteria</taxon>
        <taxon>Pseudomonadati</taxon>
        <taxon>Pseudomonadota</taxon>
        <taxon>Alphaproteobacteria</taxon>
        <taxon>Hyphomicrobiales</taxon>
        <taxon>Aurantimonadaceae</taxon>
        <taxon>Fulvimarina</taxon>
    </lineage>
</organism>
<evidence type="ECO:0000256" key="1">
    <source>
        <dbReference type="ARBA" id="ARBA00022741"/>
    </source>
</evidence>
<dbReference type="PANTHER" id="PTHR11638">
    <property type="entry name" value="ATP-DEPENDENT CLP PROTEASE"/>
    <property type="match status" value="1"/>
</dbReference>
<dbReference type="InterPro" id="IPR027417">
    <property type="entry name" value="P-loop_NTPase"/>
</dbReference>
<name>Q0FY89_9HYPH</name>
<dbReference type="Gene3D" id="3.40.50.300">
    <property type="entry name" value="P-loop containing nucleotide triphosphate hydrolases"/>
    <property type="match status" value="1"/>
</dbReference>
<evidence type="ECO:0000313" key="7">
    <source>
        <dbReference type="Proteomes" id="UP000004310"/>
    </source>
</evidence>
<dbReference type="Proteomes" id="UP000004310">
    <property type="component" value="Unassembled WGS sequence"/>
</dbReference>